<dbReference type="Gene3D" id="1.10.260.40">
    <property type="entry name" value="lambda repressor-like DNA-binding domains"/>
    <property type="match status" value="1"/>
</dbReference>
<evidence type="ECO:0000259" key="1">
    <source>
        <dbReference type="Pfam" id="PF13744"/>
    </source>
</evidence>
<dbReference type="GO" id="GO:0003677">
    <property type="term" value="F:DNA binding"/>
    <property type="evidence" value="ECO:0007669"/>
    <property type="project" value="InterPro"/>
</dbReference>
<geneLocation type="plasmid" evidence="3">
    <name>pamcp48-600</name>
</geneLocation>
<dbReference type="InterPro" id="IPR010982">
    <property type="entry name" value="Lambda_DNA-bd_dom_sf"/>
</dbReference>
<sequence>MKIEQNKPLTLSEIKELSGEHVKQAIIAYHMSVQEPAVSKLERKRMTSLQLSKIQRYMTAIGATLEIKVTLRDGTVLGEDVFK</sequence>
<gene>
    <name evidence="2" type="ORF">BM524_20240</name>
</gene>
<evidence type="ECO:0000313" key="3">
    <source>
        <dbReference type="Proteomes" id="UP000182101"/>
    </source>
</evidence>
<reference evidence="2 3" key="1">
    <citation type="submission" date="2016-11" db="EMBL/GenBank/DDBJ databases">
        <title>Networking in microbes: conjugative elements and plasmids in the genus Alteromonas.</title>
        <authorList>
            <person name="Lopez-Perez M."/>
            <person name="Ramon-Marco N."/>
            <person name="Rodriguez-Valera F."/>
        </authorList>
    </citation>
    <scope>NUCLEOTIDE SEQUENCE [LARGE SCALE GENOMIC DNA]</scope>
    <source>
        <strain evidence="2 3">CP48</strain>
        <plasmid evidence="3">pamcp48-600</plasmid>
    </source>
</reference>
<proteinExistence type="predicted"/>
<evidence type="ECO:0000313" key="2">
    <source>
        <dbReference type="EMBL" id="APD92248.1"/>
    </source>
</evidence>
<feature type="domain" description="HigA2-like helix-turn-helix" evidence="1">
    <location>
        <begin position="15"/>
        <end position="69"/>
    </location>
</feature>
<keyword evidence="2" id="KW-0614">Plasmid</keyword>
<dbReference type="Pfam" id="PF13744">
    <property type="entry name" value="HTH_37"/>
    <property type="match status" value="1"/>
</dbReference>
<dbReference type="InterPro" id="IPR039554">
    <property type="entry name" value="HigA2-like_HTH"/>
</dbReference>
<accession>A0AAC9JI28</accession>
<dbReference type="Proteomes" id="UP000182101">
    <property type="component" value="Plasmid pAMCP48-600"/>
</dbReference>
<protein>
    <recommendedName>
        <fullName evidence="1">HigA2-like helix-turn-helix domain-containing protein</fullName>
    </recommendedName>
</protein>
<dbReference type="RefSeq" id="WP_071960861.1">
    <property type="nucleotide sequence ID" value="NZ_CP018025.1"/>
</dbReference>
<name>A0AAC9JI28_9ALTE</name>
<dbReference type="SUPFAM" id="SSF47413">
    <property type="entry name" value="lambda repressor-like DNA-binding domains"/>
    <property type="match status" value="1"/>
</dbReference>
<dbReference type="EMBL" id="CP018025">
    <property type="protein sequence ID" value="APD92248.1"/>
    <property type="molecule type" value="Genomic_DNA"/>
</dbReference>
<dbReference type="AlphaFoldDB" id="A0AAC9JI28"/>
<organism evidence="2 3">
    <name type="scientific">Alteromonas mediterranea</name>
    <dbReference type="NCBI Taxonomy" id="314275"/>
    <lineage>
        <taxon>Bacteria</taxon>
        <taxon>Pseudomonadati</taxon>
        <taxon>Pseudomonadota</taxon>
        <taxon>Gammaproteobacteria</taxon>
        <taxon>Alteromonadales</taxon>
        <taxon>Alteromonadaceae</taxon>
        <taxon>Alteromonas/Salinimonas group</taxon>
        <taxon>Alteromonas</taxon>
    </lineage>
</organism>